<organism evidence="2 3">
    <name type="scientific">Lactarius akahatsu</name>
    <dbReference type="NCBI Taxonomy" id="416441"/>
    <lineage>
        <taxon>Eukaryota</taxon>
        <taxon>Fungi</taxon>
        <taxon>Dikarya</taxon>
        <taxon>Basidiomycota</taxon>
        <taxon>Agaricomycotina</taxon>
        <taxon>Agaricomycetes</taxon>
        <taxon>Russulales</taxon>
        <taxon>Russulaceae</taxon>
        <taxon>Lactarius</taxon>
    </lineage>
</organism>
<feature type="domain" description="SET" evidence="1">
    <location>
        <begin position="50"/>
        <end position="176"/>
    </location>
</feature>
<keyword evidence="3" id="KW-1185">Reference proteome</keyword>
<proteinExistence type="predicted"/>
<reference evidence="2" key="1">
    <citation type="submission" date="2022-01" db="EMBL/GenBank/DDBJ databases">
        <title>Comparative genomics reveals a dynamic genome evolution in the ectomycorrhizal milk-cap (Lactarius) mushrooms.</title>
        <authorList>
            <consortium name="DOE Joint Genome Institute"/>
            <person name="Lebreton A."/>
            <person name="Tang N."/>
            <person name="Kuo A."/>
            <person name="LaButti K."/>
            <person name="Drula E."/>
            <person name="Barry K."/>
            <person name="Clum A."/>
            <person name="Lipzen A."/>
            <person name="Mousain D."/>
            <person name="Ng V."/>
            <person name="Wang R."/>
            <person name="Wang X."/>
            <person name="Dai Y."/>
            <person name="Henrissat B."/>
            <person name="Grigoriev I.V."/>
            <person name="Guerin-Laguette A."/>
            <person name="Yu F."/>
            <person name="Martin F.M."/>
        </authorList>
    </citation>
    <scope>NUCLEOTIDE SEQUENCE</scope>
    <source>
        <strain evidence="2">QP</strain>
    </source>
</reference>
<accession>A0AAD4QGD1</accession>
<evidence type="ECO:0000313" key="2">
    <source>
        <dbReference type="EMBL" id="KAH8997259.1"/>
    </source>
</evidence>
<dbReference type="PROSITE" id="PS50280">
    <property type="entry name" value="SET"/>
    <property type="match status" value="1"/>
</dbReference>
<evidence type="ECO:0000313" key="3">
    <source>
        <dbReference type="Proteomes" id="UP001201163"/>
    </source>
</evidence>
<dbReference type="AlphaFoldDB" id="A0AAD4QGD1"/>
<dbReference type="SUPFAM" id="SSF82199">
    <property type="entry name" value="SET domain"/>
    <property type="match status" value="1"/>
</dbReference>
<sequence>MYQCHPPKLPKNWPTDVLYLNTPYFHPSMSDDALSFVRGGSSKRTPLPPSPHSLGMIRPIMDRSHPAHGQHGLFAARKISPRTLIVEYIGEVHSDERPTSDYDVSLHRFAGNGESIGVDASNMGNEARFVNDYRGIRPKPNAEFADRRATGGDLRMGIWSLADGIRKGDEIVVSYGKDLVTLTWRAPYESSYSIFAVAIH</sequence>
<dbReference type="Proteomes" id="UP001201163">
    <property type="component" value="Unassembled WGS sequence"/>
</dbReference>
<dbReference type="InterPro" id="IPR046341">
    <property type="entry name" value="SET_dom_sf"/>
</dbReference>
<dbReference type="Pfam" id="PF00856">
    <property type="entry name" value="SET"/>
    <property type="match status" value="1"/>
</dbReference>
<protein>
    <submittedName>
        <fullName evidence="2">SET domain protein</fullName>
    </submittedName>
</protein>
<dbReference type="InterPro" id="IPR001214">
    <property type="entry name" value="SET_dom"/>
</dbReference>
<evidence type="ECO:0000259" key="1">
    <source>
        <dbReference type="PROSITE" id="PS50280"/>
    </source>
</evidence>
<name>A0AAD4QGD1_9AGAM</name>
<comment type="caution">
    <text evidence="2">The sequence shown here is derived from an EMBL/GenBank/DDBJ whole genome shotgun (WGS) entry which is preliminary data.</text>
</comment>
<dbReference type="EMBL" id="JAKELL010000007">
    <property type="protein sequence ID" value="KAH8997259.1"/>
    <property type="molecule type" value="Genomic_DNA"/>
</dbReference>
<gene>
    <name evidence="2" type="ORF">EDB92DRAFT_1838729</name>
</gene>
<dbReference type="Gene3D" id="2.170.270.10">
    <property type="entry name" value="SET domain"/>
    <property type="match status" value="1"/>
</dbReference>